<reference evidence="1 2" key="1">
    <citation type="submission" date="2020-04" db="EMBL/GenBank/DDBJ databases">
        <authorList>
            <person name="De Canck E."/>
        </authorList>
    </citation>
    <scope>NUCLEOTIDE SEQUENCE [LARGE SCALE GENOMIC DNA]</scope>
    <source>
        <strain evidence="1 2">LMG 28138</strain>
    </source>
</reference>
<dbReference type="PANTHER" id="PTHR38588">
    <property type="entry name" value="BLL0334 PROTEIN"/>
    <property type="match status" value="1"/>
</dbReference>
<dbReference type="PANTHER" id="PTHR38588:SF1">
    <property type="entry name" value="BLL0334 PROTEIN"/>
    <property type="match status" value="1"/>
</dbReference>
<evidence type="ECO:0000313" key="1">
    <source>
        <dbReference type="EMBL" id="CAB3795296.1"/>
    </source>
</evidence>
<name>A0A6S7BPM2_9BURK</name>
<dbReference type="CDD" id="cd07823">
    <property type="entry name" value="SRPBCC_5"/>
    <property type="match status" value="1"/>
</dbReference>
<evidence type="ECO:0000313" key="2">
    <source>
        <dbReference type="Proteomes" id="UP000494115"/>
    </source>
</evidence>
<dbReference type="InterPro" id="IPR010419">
    <property type="entry name" value="CO_DH_gsu"/>
</dbReference>
<dbReference type="SUPFAM" id="SSF55961">
    <property type="entry name" value="Bet v1-like"/>
    <property type="match status" value="1"/>
</dbReference>
<gene>
    <name evidence="1" type="ORF">LMG28138_03851</name>
</gene>
<evidence type="ECO:0008006" key="3">
    <source>
        <dbReference type="Google" id="ProtNLM"/>
    </source>
</evidence>
<dbReference type="Gene3D" id="3.30.530.20">
    <property type="match status" value="1"/>
</dbReference>
<proteinExistence type="predicted"/>
<protein>
    <recommendedName>
        <fullName evidence="3">Carbon monoxide dehydrogenase</fullName>
    </recommendedName>
</protein>
<dbReference type="Pfam" id="PF06240">
    <property type="entry name" value="COXG"/>
    <property type="match status" value="1"/>
</dbReference>
<sequence>MKVVIEKVFPLASTADAAWQCLQDIEAVGNCMPGARITERVDATHYKGTVTVRVGPAMMSFRGNIEVVGLDAALHTLHLVGKGSDLTGTSGASMDLVATVQASGASCELVGKSEVTMSGKAAAFGGRMMNTVADQILKQFVANFAALVEAESIAQDSPSSGDPVVGAVEIAGAAAASPVPASAPASGLAPATASAPAPATELNGLALAWAILRDWLRGLLSRKTA</sequence>
<dbReference type="InterPro" id="IPR023393">
    <property type="entry name" value="START-like_dom_sf"/>
</dbReference>
<organism evidence="1 2">
    <name type="scientific">Pararobbsia alpina</name>
    <dbReference type="NCBI Taxonomy" id="621374"/>
    <lineage>
        <taxon>Bacteria</taxon>
        <taxon>Pseudomonadati</taxon>
        <taxon>Pseudomonadota</taxon>
        <taxon>Betaproteobacteria</taxon>
        <taxon>Burkholderiales</taxon>
        <taxon>Burkholderiaceae</taxon>
        <taxon>Pararobbsia</taxon>
    </lineage>
</organism>
<dbReference type="RefSeq" id="WP_175106414.1">
    <property type="nucleotide sequence ID" value="NZ_CADIKM010000021.1"/>
</dbReference>
<dbReference type="EMBL" id="CADIKM010000021">
    <property type="protein sequence ID" value="CAB3795296.1"/>
    <property type="molecule type" value="Genomic_DNA"/>
</dbReference>
<dbReference type="AlphaFoldDB" id="A0A6S7BPM2"/>
<accession>A0A6S7BPM2</accession>
<keyword evidence="2" id="KW-1185">Reference proteome</keyword>
<dbReference type="Proteomes" id="UP000494115">
    <property type="component" value="Unassembled WGS sequence"/>
</dbReference>